<organism evidence="2 3">
    <name type="scientific">Cutaneotrichosporon oleaginosum</name>
    <dbReference type="NCBI Taxonomy" id="879819"/>
    <lineage>
        <taxon>Eukaryota</taxon>
        <taxon>Fungi</taxon>
        <taxon>Dikarya</taxon>
        <taxon>Basidiomycota</taxon>
        <taxon>Agaricomycotina</taxon>
        <taxon>Tremellomycetes</taxon>
        <taxon>Trichosporonales</taxon>
        <taxon>Trichosporonaceae</taxon>
        <taxon>Cutaneotrichosporon</taxon>
    </lineage>
</organism>
<sequence length="183" mass="19775">MLTEPASARSQRHVPILWYPLVPPPVQRSQLSVPPSLSSPIPILTSVISISSRVWLCHIRDLATVAGPRPHPSHAGETLLASRHGGEGEGAGAGAGAGDGLGAAAETCTRTGRNAGCTHAFAKGRGGCGRLSRDSIVVREMEWRWMWRRGGGVEMTSEFSLFRPLISRYGEGSRRRDGRCRRR</sequence>
<keyword evidence="3" id="KW-1185">Reference proteome</keyword>
<dbReference type="RefSeq" id="XP_018280092.1">
    <property type="nucleotide sequence ID" value="XM_018427184.1"/>
</dbReference>
<name>A0A0J0XR49_9TREE</name>
<evidence type="ECO:0000256" key="1">
    <source>
        <dbReference type="SAM" id="MobiDB-lite"/>
    </source>
</evidence>
<proteinExistence type="predicted"/>
<evidence type="ECO:0000313" key="2">
    <source>
        <dbReference type="EMBL" id="KLT43601.1"/>
    </source>
</evidence>
<gene>
    <name evidence="2" type="ORF">CC85DRAFT_44428</name>
</gene>
<accession>A0A0J0XR49</accession>
<dbReference type="AlphaFoldDB" id="A0A0J0XR49"/>
<protein>
    <submittedName>
        <fullName evidence="2">Uncharacterized protein</fullName>
    </submittedName>
</protein>
<feature type="region of interest" description="Disordered" evidence="1">
    <location>
        <begin position="68"/>
        <end position="98"/>
    </location>
</feature>
<dbReference type="Proteomes" id="UP000053611">
    <property type="component" value="Unassembled WGS sequence"/>
</dbReference>
<dbReference type="GeneID" id="28987787"/>
<dbReference type="EMBL" id="KQ087193">
    <property type="protein sequence ID" value="KLT43601.1"/>
    <property type="molecule type" value="Genomic_DNA"/>
</dbReference>
<feature type="compositionally biased region" description="Gly residues" evidence="1">
    <location>
        <begin position="88"/>
        <end position="98"/>
    </location>
</feature>
<reference evidence="2 3" key="1">
    <citation type="submission" date="2015-03" db="EMBL/GenBank/DDBJ databases">
        <title>Genomics and transcriptomics of the oil-accumulating basidiomycete yeast T. oleaginosus allow insights into substrate utilization and the diverse evolutionary trajectories of mating systems in fungi.</title>
        <authorList>
            <consortium name="DOE Joint Genome Institute"/>
            <person name="Kourist R."/>
            <person name="Kracht O."/>
            <person name="Bracharz F."/>
            <person name="Lipzen A."/>
            <person name="Nolan M."/>
            <person name="Ohm R."/>
            <person name="Grigoriev I."/>
            <person name="Sun S."/>
            <person name="Heitman J."/>
            <person name="Bruck T."/>
            <person name="Nowrousian M."/>
        </authorList>
    </citation>
    <scope>NUCLEOTIDE SEQUENCE [LARGE SCALE GENOMIC DNA]</scope>
    <source>
        <strain evidence="2 3">IBC0246</strain>
    </source>
</reference>
<evidence type="ECO:0000313" key="3">
    <source>
        <dbReference type="Proteomes" id="UP000053611"/>
    </source>
</evidence>